<gene>
    <name evidence="3" type="ORF">AOG27_19560</name>
</gene>
<keyword evidence="1" id="KW-0143">Chaperone</keyword>
<dbReference type="InterPro" id="IPR036869">
    <property type="entry name" value="J_dom_sf"/>
</dbReference>
<dbReference type="EMBL" id="LJTC01000016">
    <property type="protein sequence ID" value="KPM79720.1"/>
    <property type="molecule type" value="Genomic_DNA"/>
</dbReference>
<evidence type="ECO:0000313" key="4">
    <source>
        <dbReference type="Proteomes" id="UP000050378"/>
    </source>
</evidence>
<dbReference type="Pfam" id="PF12339">
    <property type="entry name" value="DNAJ_related"/>
    <property type="match status" value="1"/>
</dbReference>
<evidence type="ECO:0000313" key="3">
    <source>
        <dbReference type="EMBL" id="KPM79720.1"/>
    </source>
</evidence>
<accession>A0A0N8HJ03</accession>
<comment type="caution">
    <text evidence="3">The sequence shown here is derived from an EMBL/GenBank/DDBJ whole genome shotgun (WGS) entry which is preliminary data.</text>
</comment>
<dbReference type="Gene3D" id="1.10.287.110">
    <property type="entry name" value="DnaJ domain"/>
    <property type="match status" value="1"/>
</dbReference>
<feature type="domain" description="DnaJ-related protein N-terminal" evidence="2">
    <location>
        <begin position="3"/>
        <end position="121"/>
    </location>
</feature>
<dbReference type="SUPFAM" id="SSF46565">
    <property type="entry name" value="Chaperone J-domain"/>
    <property type="match status" value="1"/>
</dbReference>
<evidence type="ECO:0000259" key="2">
    <source>
        <dbReference type="Pfam" id="PF12339"/>
    </source>
</evidence>
<dbReference type="InterPro" id="IPR021059">
    <property type="entry name" value="DnaJ-related_N"/>
</dbReference>
<dbReference type="STRING" id="570156.AOG27_19560"/>
<dbReference type="AlphaFoldDB" id="A0A0N8HJ03"/>
<dbReference type="CDD" id="cd06257">
    <property type="entry name" value="DnaJ"/>
    <property type="match status" value="1"/>
</dbReference>
<organism evidence="3 4">
    <name type="scientific">Pseudoalteromonas lipolytica</name>
    <dbReference type="NCBI Taxonomy" id="570156"/>
    <lineage>
        <taxon>Bacteria</taxon>
        <taxon>Pseudomonadati</taxon>
        <taxon>Pseudomonadota</taxon>
        <taxon>Gammaproteobacteria</taxon>
        <taxon>Alteromonadales</taxon>
        <taxon>Pseudoalteromonadaceae</taxon>
        <taxon>Pseudoalteromonas</taxon>
    </lineage>
</organism>
<evidence type="ECO:0000256" key="1">
    <source>
        <dbReference type="ARBA" id="ARBA00023186"/>
    </source>
</evidence>
<name>A0A0N8HJ03_9GAMM</name>
<reference evidence="3 4" key="1">
    <citation type="submission" date="2015-09" db="EMBL/GenBank/DDBJ databases">
        <title>Draft Genome Sequence of Pseudoalteromonas lipolytica UCD-48B.</title>
        <authorList>
            <person name="Krusor M."/>
            <person name="Coil D.A."/>
            <person name="Lang J.M."/>
            <person name="Eisen J.A."/>
            <person name="Alexiev A."/>
        </authorList>
    </citation>
    <scope>NUCLEOTIDE SEQUENCE [LARGE SCALE GENOMIC DNA]</scope>
    <source>
        <strain evidence="3 4">UCD-48B</strain>
    </source>
</reference>
<dbReference type="InterPro" id="IPR001623">
    <property type="entry name" value="DnaJ_domain"/>
</dbReference>
<protein>
    <submittedName>
        <fullName evidence="3">Molecular chaperone DnaJ</fullName>
    </submittedName>
</protein>
<dbReference type="OrthoDB" id="581986at2"/>
<sequence length="193" mass="22529">MVNPLIDEIFYLLLEQPVWKVHTLASALSESGKIESLDADPQKDLFKRNFLVMNGLYQLQAQLAPEQQLEIASLHIELISKQTSNALESHDPLRGYYLDWQNFDTTSDEIDALLTDFWQRFSSFSTKKGIHSLPQQQLIQLQQAWQLPTDFSEKQLQKRWRQLALKHHPDRQGCAIEFKRIQLEYEQLKASCS</sequence>
<proteinExistence type="predicted"/>
<dbReference type="Proteomes" id="UP000050378">
    <property type="component" value="Unassembled WGS sequence"/>
</dbReference>
<dbReference type="RefSeq" id="WP_054554676.1">
    <property type="nucleotide sequence ID" value="NZ_LJTC01000016.1"/>
</dbReference>
<dbReference type="PATRIC" id="fig|570156.3.peg.1838"/>